<keyword evidence="6" id="KW-1133">Transmembrane helix</keyword>
<protein>
    <recommendedName>
        <fullName evidence="7">C-type lectin domain-containing protein</fullName>
    </recommendedName>
</protein>
<evidence type="ECO:0000256" key="1">
    <source>
        <dbReference type="ARBA" id="ARBA00022734"/>
    </source>
</evidence>
<gene>
    <name evidence="8" type="ORF">Q8A67_023725</name>
</gene>
<dbReference type="EMBL" id="JAUYZG010000023">
    <property type="protein sequence ID" value="KAK2871198.1"/>
    <property type="molecule type" value="Genomic_DNA"/>
</dbReference>
<dbReference type="Proteomes" id="UP001187343">
    <property type="component" value="Unassembled WGS sequence"/>
</dbReference>
<evidence type="ECO:0000256" key="4">
    <source>
        <dbReference type="SAM" id="Coils"/>
    </source>
</evidence>
<dbReference type="PANTHER" id="PTHR46490:SF6">
    <property type="entry name" value="ASIALOGLYCOPROTEIN RECEPTOR 1-LIKE-RELATED"/>
    <property type="match status" value="1"/>
</dbReference>
<accession>A0AA88P6K9</accession>
<feature type="domain" description="C-type lectin" evidence="7">
    <location>
        <begin position="145"/>
        <end position="218"/>
    </location>
</feature>
<dbReference type="InterPro" id="IPR016187">
    <property type="entry name" value="CTDL_fold"/>
</dbReference>
<keyword evidence="3" id="KW-0325">Glycoprotein</keyword>
<feature type="coiled-coil region" evidence="4">
    <location>
        <begin position="80"/>
        <end position="135"/>
    </location>
</feature>
<dbReference type="Gene3D" id="3.10.100.10">
    <property type="entry name" value="Mannose-Binding Protein A, subunit A"/>
    <property type="match status" value="1"/>
</dbReference>
<dbReference type="InterPro" id="IPR052309">
    <property type="entry name" value="C-type_Lectin_Domain_Fam1"/>
</dbReference>
<reference evidence="8" key="1">
    <citation type="submission" date="2023-08" db="EMBL/GenBank/DDBJ databases">
        <title>Chromosome-level Genome Assembly of mud carp (Cirrhinus molitorella).</title>
        <authorList>
            <person name="Liu H."/>
        </authorList>
    </citation>
    <scope>NUCLEOTIDE SEQUENCE</scope>
    <source>
        <strain evidence="8">Prfri</strain>
        <tissue evidence="8">Muscle</tissue>
    </source>
</reference>
<sequence length="218" mass="25589">MERKNIGEKITDANRDARNRHHVRTETQNSDTKRHQSSRHTGSESVKIRNYRAAVVCLVLMCVLLLTAVIVLGVDLHNLIEDFYTKNKNLTKEIEELQKRESKLNNNITELSKKNETLFKENEKLQKKMEDLWQQISKMDRWKCHQSSLYYVSSEKKNWTESRRDCRERGADLIILNDKQEQEFAKTLSHSNEFWTGLTDTDVEGTCKWVDGSTQTPE</sequence>
<keyword evidence="6" id="KW-0472">Membrane</keyword>
<feature type="transmembrane region" description="Helical" evidence="6">
    <location>
        <begin position="53"/>
        <end position="74"/>
    </location>
</feature>
<feature type="region of interest" description="Disordered" evidence="5">
    <location>
        <begin position="1"/>
        <end position="44"/>
    </location>
</feature>
<dbReference type="InterPro" id="IPR016186">
    <property type="entry name" value="C-type_lectin-like/link_sf"/>
</dbReference>
<evidence type="ECO:0000256" key="3">
    <source>
        <dbReference type="ARBA" id="ARBA00023180"/>
    </source>
</evidence>
<evidence type="ECO:0000256" key="2">
    <source>
        <dbReference type="ARBA" id="ARBA00023157"/>
    </source>
</evidence>
<keyword evidence="2" id="KW-1015">Disulfide bond</keyword>
<dbReference type="GO" id="GO:0030246">
    <property type="term" value="F:carbohydrate binding"/>
    <property type="evidence" value="ECO:0007669"/>
    <property type="project" value="UniProtKB-KW"/>
</dbReference>
<dbReference type="AlphaFoldDB" id="A0AA88P6K9"/>
<name>A0AA88P6K9_9TELE</name>
<dbReference type="PANTHER" id="PTHR46490">
    <property type="entry name" value="C-TYPE LECTIN DOMAIN FAMILY 12 MEMBER A-RELATED"/>
    <property type="match status" value="1"/>
</dbReference>
<evidence type="ECO:0000313" key="9">
    <source>
        <dbReference type="Proteomes" id="UP001187343"/>
    </source>
</evidence>
<evidence type="ECO:0000256" key="5">
    <source>
        <dbReference type="SAM" id="MobiDB-lite"/>
    </source>
</evidence>
<keyword evidence="6" id="KW-0812">Transmembrane</keyword>
<evidence type="ECO:0000259" key="7">
    <source>
        <dbReference type="PROSITE" id="PS50041"/>
    </source>
</evidence>
<proteinExistence type="predicted"/>
<dbReference type="PROSITE" id="PS50041">
    <property type="entry name" value="C_TYPE_LECTIN_2"/>
    <property type="match status" value="1"/>
</dbReference>
<keyword evidence="1" id="KW-0430">Lectin</keyword>
<comment type="caution">
    <text evidence="8">The sequence shown here is derived from an EMBL/GenBank/DDBJ whole genome shotgun (WGS) entry which is preliminary data.</text>
</comment>
<evidence type="ECO:0000256" key="6">
    <source>
        <dbReference type="SAM" id="Phobius"/>
    </source>
</evidence>
<dbReference type="InterPro" id="IPR001304">
    <property type="entry name" value="C-type_lectin-like"/>
</dbReference>
<keyword evidence="9" id="KW-1185">Reference proteome</keyword>
<dbReference type="SUPFAM" id="SSF56436">
    <property type="entry name" value="C-type lectin-like"/>
    <property type="match status" value="1"/>
</dbReference>
<feature type="compositionally biased region" description="Basic and acidic residues" evidence="5">
    <location>
        <begin position="1"/>
        <end position="17"/>
    </location>
</feature>
<keyword evidence="4" id="KW-0175">Coiled coil</keyword>
<evidence type="ECO:0000313" key="8">
    <source>
        <dbReference type="EMBL" id="KAK2871198.1"/>
    </source>
</evidence>
<dbReference type="Pfam" id="PF00059">
    <property type="entry name" value="Lectin_C"/>
    <property type="match status" value="1"/>
</dbReference>
<organism evidence="8 9">
    <name type="scientific">Cirrhinus molitorella</name>
    <name type="common">mud carp</name>
    <dbReference type="NCBI Taxonomy" id="172907"/>
    <lineage>
        <taxon>Eukaryota</taxon>
        <taxon>Metazoa</taxon>
        <taxon>Chordata</taxon>
        <taxon>Craniata</taxon>
        <taxon>Vertebrata</taxon>
        <taxon>Euteleostomi</taxon>
        <taxon>Actinopterygii</taxon>
        <taxon>Neopterygii</taxon>
        <taxon>Teleostei</taxon>
        <taxon>Ostariophysi</taxon>
        <taxon>Cypriniformes</taxon>
        <taxon>Cyprinidae</taxon>
        <taxon>Labeoninae</taxon>
        <taxon>Labeonini</taxon>
        <taxon>Cirrhinus</taxon>
    </lineage>
</organism>